<dbReference type="InterPro" id="IPR009571">
    <property type="entry name" value="SUR7/Rim9-like_fungi"/>
</dbReference>
<dbReference type="PANTHER" id="PTHR28019:SF2">
    <property type="entry name" value="CELL MEMBRANE PROTEIN YLR413W-RELATED"/>
    <property type="match status" value="1"/>
</dbReference>
<keyword evidence="1" id="KW-0812">Transmembrane</keyword>
<evidence type="ECO:0000256" key="1">
    <source>
        <dbReference type="SAM" id="Phobius"/>
    </source>
</evidence>
<evidence type="ECO:0008006" key="4">
    <source>
        <dbReference type="Google" id="ProtNLM"/>
    </source>
</evidence>
<evidence type="ECO:0000313" key="3">
    <source>
        <dbReference type="Proteomes" id="UP001342314"/>
    </source>
</evidence>
<feature type="transmembrane region" description="Helical" evidence="1">
    <location>
        <begin position="167"/>
        <end position="187"/>
    </location>
</feature>
<feature type="transmembrane region" description="Helical" evidence="1">
    <location>
        <begin position="194"/>
        <end position="218"/>
    </location>
</feature>
<organism evidence="2 3">
    <name type="scientific">Rhodotorula paludigena</name>
    <dbReference type="NCBI Taxonomy" id="86838"/>
    <lineage>
        <taxon>Eukaryota</taxon>
        <taxon>Fungi</taxon>
        <taxon>Dikarya</taxon>
        <taxon>Basidiomycota</taxon>
        <taxon>Pucciniomycotina</taxon>
        <taxon>Microbotryomycetes</taxon>
        <taxon>Sporidiobolales</taxon>
        <taxon>Sporidiobolaceae</taxon>
        <taxon>Rhodotorula</taxon>
    </lineage>
</organism>
<keyword evidence="1" id="KW-0472">Membrane</keyword>
<reference evidence="2 3" key="1">
    <citation type="submission" date="2021-12" db="EMBL/GenBank/DDBJ databases">
        <title>High titer production of polyol ester of fatty acids by Rhodotorula paludigena BS15 towards product separation-free biomass refinery.</title>
        <authorList>
            <person name="Mano J."/>
            <person name="Ono H."/>
            <person name="Tanaka T."/>
            <person name="Naito K."/>
            <person name="Sushida H."/>
            <person name="Ike M."/>
            <person name="Tokuyasu K."/>
            <person name="Kitaoka M."/>
        </authorList>
    </citation>
    <scope>NUCLEOTIDE SEQUENCE [LARGE SCALE GENOMIC DNA]</scope>
    <source>
        <strain evidence="2 3">BS15</strain>
    </source>
</reference>
<sequence length="289" mass="30866">MPNFCAGLGLTFSFAAVILLVFAQISQINSDLIPRHLRLVHIDTSGLATALSSAAKASPVPDLANANYSDIFSSQVVGDGYFVKKTDETLATGVRKSYEWGLWSYCTTNGDEGDARSYCYTRSIHPSFQPAKVLLEDIPAQYSALLKDTLPENVFTADNYLGTYTQAATYCTMVGSLALALAALIGLFARKGAFVLSSLLSIVAFLALAVGTIIYQVIFARARVAINDATTAGTDVGITLDYGNALWILWAATVLTLFSILPLSIACCTGRKDVVVVAPPPPAMVSTRR</sequence>
<protein>
    <recommendedName>
        <fullName evidence="4">SUR7 protein</fullName>
    </recommendedName>
</protein>
<dbReference type="GO" id="GO:0005886">
    <property type="term" value="C:plasma membrane"/>
    <property type="evidence" value="ECO:0007669"/>
    <property type="project" value="InterPro"/>
</dbReference>
<dbReference type="AlphaFoldDB" id="A0AAV5H232"/>
<name>A0AAV5H232_9BASI</name>
<comment type="caution">
    <text evidence="2">The sequence shown here is derived from an EMBL/GenBank/DDBJ whole genome shotgun (WGS) entry which is preliminary data.</text>
</comment>
<accession>A0AAV5H232</accession>
<proteinExistence type="predicted"/>
<dbReference type="PANTHER" id="PTHR28019">
    <property type="entry name" value="CELL MEMBRANE PROTEIN YLR413W-RELATED"/>
    <property type="match status" value="1"/>
</dbReference>
<dbReference type="EMBL" id="BQKY01000018">
    <property type="protein sequence ID" value="GJN94778.1"/>
    <property type="molecule type" value="Genomic_DNA"/>
</dbReference>
<dbReference type="InterPro" id="IPR052413">
    <property type="entry name" value="SUR7_domain"/>
</dbReference>
<dbReference type="Proteomes" id="UP001342314">
    <property type="component" value="Unassembled WGS sequence"/>
</dbReference>
<dbReference type="Pfam" id="PF06687">
    <property type="entry name" value="SUR7"/>
    <property type="match status" value="1"/>
</dbReference>
<feature type="transmembrane region" description="Helical" evidence="1">
    <location>
        <begin position="245"/>
        <end position="265"/>
    </location>
</feature>
<gene>
    <name evidence="2" type="ORF">Rhopal_007870-T1</name>
</gene>
<keyword evidence="1" id="KW-1133">Transmembrane helix</keyword>
<dbReference type="GO" id="GO:0051285">
    <property type="term" value="C:cell cortex of cell tip"/>
    <property type="evidence" value="ECO:0007669"/>
    <property type="project" value="TreeGrafter"/>
</dbReference>
<keyword evidence="3" id="KW-1185">Reference proteome</keyword>
<evidence type="ECO:0000313" key="2">
    <source>
        <dbReference type="EMBL" id="GJN94778.1"/>
    </source>
</evidence>
<dbReference type="GO" id="GO:0031505">
    <property type="term" value="P:fungal-type cell wall organization"/>
    <property type="evidence" value="ECO:0007669"/>
    <property type="project" value="TreeGrafter"/>
</dbReference>
<dbReference type="Gene3D" id="1.20.140.150">
    <property type="match status" value="1"/>
</dbReference>